<reference evidence="2" key="1">
    <citation type="submission" date="2016-10" db="EMBL/GenBank/DDBJ databases">
        <authorList>
            <person name="Varghese N."/>
            <person name="Submissions S."/>
        </authorList>
    </citation>
    <scope>NUCLEOTIDE SEQUENCE [LARGE SCALE GENOMIC DNA]</scope>
    <source>
        <strain evidence="2">Gh-105</strain>
    </source>
</reference>
<gene>
    <name evidence="1" type="ORF">SAMN05192565_1771</name>
</gene>
<dbReference type="EMBL" id="FOPM01000077">
    <property type="protein sequence ID" value="SFH16719.1"/>
    <property type="molecule type" value="Genomic_DNA"/>
</dbReference>
<dbReference type="AlphaFoldDB" id="A0A1I2XUH4"/>
<feature type="non-terminal residue" evidence="1">
    <location>
        <position position="1"/>
    </location>
</feature>
<proteinExistence type="predicted"/>
<keyword evidence="2" id="KW-1185">Reference proteome</keyword>
<protein>
    <submittedName>
        <fullName evidence="1">Uncharacterized protein</fullName>
    </submittedName>
</protein>
<evidence type="ECO:0000313" key="1">
    <source>
        <dbReference type="EMBL" id="SFH16719.1"/>
    </source>
</evidence>
<evidence type="ECO:0000313" key="2">
    <source>
        <dbReference type="Proteomes" id="UP000199229"/>
    </source>
</evidence>
<organism evidence="1 2">
    <name type="scientific">Methylobacterium gossipiicola</name>
    <dbReference type="NCBI Taxonomy" id="582675"/>
    <lineage>
        <taxon>Bacteria</taxon>
        <taxon>Pseudomonadati</taxon>
        <taxon>Pseudomonadota</taxon>
        <taxon>Alphaproteobacteria</taxon>
        <taxon>Hyphomicrobiales</taxon>
        <taxon>Methylobacteriaceae</taxon>
        <taxon>Methylobacterium</taxon>
    </lineage>
</organism>
<name>A0A1I2XUH4_9HYPH</name>
<sequence length="52" mass="5509">TLNEIAPPIVPTGTIRVTLAGEVWPAVVPFDWAGVSHVRRAYSEAKPATGPI</sequence>
<accession>A0A1I2XUH4</accession>
<dbReference type="Proteomes" id="UP000199229">
    <property type="component" value="Unassembled WGS sequence"/>
</dbReference>